<feature type="transmembrane region" description="Helical" evidence="5">
    <location>
        <begin position="12"/>
        <end position="32"/>
    </location>
</feature>
<feature type="transmembrane region" description="Helical" evidence="5">
    <location>
        <begin position="128"/>
        <end position="147"/>
    </location>
</feature>
<name>A0A1J4TDF5_9BACT</name>
<dbReference type="STRING" id="1805146.AUJ27_00630"/>
<keyword evidence="4 5" id="KW-0472">Membrane</keyword>
<dbReference type="Pfam" id="PF04932">
    <property type="entry name" value="Wzy_C"/>
    <property type="match status" value="1"/>
</dbReference>
<feature type="transmembrane region" description="Helical" evidence="5">
    <location>
        <begin position="69"/>
        <end position="91"/>
    </location>
</feature>
<evidence type="ECO:0000256" key="5">
    <source>
        <dbReference type="SAM" id="Phobius"/>
    </source>
</evidence>
<dbReference type="GO" id="GO:0016020">
    <property type="term" value="C:membrane"/>
    <property type="evidence" value="ECO:0007669"/>
    <property type="project" value="UniProtKB-SubCell"/>
</dbReference>
<organism evidence="7 8">
    <name type="scientific">Candidatus Falkowbacteria bacterium CG1_02_37_44</name>
    <dbReference type="NCBI Taxonomy" id="1805146"/>
    <lineage>
        <taxon>Bacteria</taxon>
        <taxon>Candidatus Falkowiibacteriota</taxon>
    </lineage>
</organism>
<comment type="caution">
    <text evidence="7">The sequence shown here is derived from an EMBL/GenBank/DDBJ whole genome shotgun (WGS) entry which is preliminary data.</text>
</comment>
<evidence type="ECO:0000259" key="6">
    <source>
        <dbReference type="Pfam" id="PF04932"/>
    </source>
</evidence>
<evidence type="ECO:0000313" key="8">
    <source>
        <dbReference type="Proteomes" id="UP000183192"/>
    </source>
</evidence>
<feature type="transmembrane region" description="Helical" evidence="5">
    <location>
        <begin position="196"/>
        <end position="213"/>
    </location>
</feature>
<feature type="transmembrane region" description="Helical" evidence="5">
    <location>
        <begin position="343"/>
        <end position="366"/>
    </location>
</feature>
<dbReference type="Gene3D" id="1.25.40.10">
    <property type="entry name" value="Tetratricopeptide repeat domain"/>
    <property type="match status" value="2"/>
</dbReference>
<dbReference type="InterPro" id="IPR007016">
    <property type="entry name" value="O-antigen_ligase-rel_domated"/>
</dbReference>
<feature type="domain" description="O-antigen ligase-related" evidence="6">
    <location>
        <begin position="205"/>
        <end position="355"/>
    </location>
</feature>
<evidence type="ECO:0000256" key="2">
    <source>
        <dbReference type="ARBA" id="ARBA00022692"/>
    </source>
</evidence>
<dbReference type="AlphaFoldDB" id="A0A1J4TDF5"/>
<evidence type="ECO:0000256" key="4">
    <source>
        <dbReference type="ARBA" id="ARBA00023136"/>
    </source>
</evidence>
<dbReference type="Proteomes" id="UP000183192">
    <property type="component" value="Unassembled WGS sequence"/>
</dbReference>
<evidence type="ECO:0000256" key="1">
    <source>
        <dbReference type="ARBA" id="ARBA00004141"/>
    </source>
</evidence>
<feature type="transmembrane region" description="Helical" evidence="5">
    <location>
        <begin position="245"/>
        <end position="263"/>
    </location>
</feature>
<evidence type="ECO:0000256" key="3">
    <source>
        <dbReference type="ARBA" id="ARBA00022989"/>
    </source>
</evidence>
<feature type="transmembrane region" description="Helical" evidence="5">
    <location>
        <begin position="219"/>
        <end position="238"/>
    </location>
</feature>
<accession>A0A1J4TDF5</accession>
<feature type="transmembrane region" description="Helical" evidence="5">
    <location>
        <begin position="435"/>
        <end position="455"/>
    </location>
</feature>
<reference evidence="7 8" key="1">
    <citation type="journal article" date="2016" name="Environ. Microbiol.">
        <title>Genomic resolution of a cold subsurface aquifer community provides metabolic insights for novel microbes adapted to high CO concentrations.</title>
        <authorList>
            <person name="Probst A.J."/>
            <person name="Castelle C.J."/>
            <person name="Singh A."/>
            <person name="Brown C.T."/>
            <person name="Anantharaman K."/>
            <person name="Sharon I."/>
            <person name="Hug L.A."/>
            <person name="Burstein D."/>
            <person name="Emerson J.B."/>
            <person name="Thomas B.C."/>
            <person name="Banfield J.F."/>
        </authorList>
    </citation>
    <scope>NUCLEOTIDE SEQUENCE [LARGE SCALE GENOMIC DNA]</scope>
    <source>
        <strain evidence="7">CG1_02_37_44</strain>
    </source>
</reference>
<dbReference type="PANTHER" id="PTHR37422">
    <property type="entry name" value="TEICHURONIC ACID BIOSYNTHESIS PROTEIN TUAE"/>
    <property type="match status" value="1"/>
</dbReference>
<feature type="transmembrane region" description="Helical" evidence="5">
    <location>
        <begin position="103"/>
        <end position="121"/>
    </location>
</feature>
<evidence type="ECO:0000313" key="7">
    <source>
        <dbReference type="EMBL" id="OIO08518.1"/>
    </source>
</evidence>
<sequence length="727" mass="84191">MLELKLEKYARILLYAVPFLALIFINGFYFPFIITKTVFFRLILQFGLSLYLLLLALNFKKYRPRFNWALALVIIFFLIQLIAAIFGLDFYKSFWSDFERMEGIVSLIYLAVYLFLLLIFLKEKKDWLFYVRLILIASVIVSLYGLAQKFNILPVFEAGIGRATSTIGNAAFLAGYLLIAIGLGIYYYFNDARKNYKYFALIATGLNLIVLMLTSTRGAILGLVLGVLVFLILNTVYLSGKARRSSFAIIIILAVIFSCFFIFRNKLADSNVEFIRRIATISSKDGTVINRLLVWQMALNDFKFHPVLGVGMENFDIIYNKYYRPDISENWFDRTHNVYLDQLMTGGIFGLTAYLAILFYLFYSLFKNRREDYYKFAVLFSLLIAYAIHNFFVFDTLNTSFLYFFLVGLIGFTPGGSTSNLEVEPLLNNKAFNRIFIILIIANIFVFYKLVYLPLKINRAIYVGYYYVLADTFRSYENFKQALNYKFGSVEAAVQLNKMLYVLESESGANAQTKENYYELTREKLKFASINYPLDIKTKMYLGQLILNNYGDIKELDEAESLLLESKKLSPGRVEPYYLLYNLYSKKSEKEKARAILEDLVKQMPWYGGAKIMFMAGIYKDEPALAEELYKEGIKQPGYSDFGGLKKIITYLLDGKKYQEVIPYYLELIKTEPKRYDYYLDLAQVYYLSGNVEAAVEQINIIKVNSPETLKGYEGFVNMINDAYNKK</sequence>
<gene>
    <name evidence="7" type="ORF">AUJ27_00630</name>
</gene>
<comment type="subcellular location">
    <subcellularLocation>
        <location evidence="1">Membrane</location>
        <topology evidence="1">Multi-pass membrane protein</topology>
    </subcellularLocation>
</comment>
<dbReference type="PANTHER" id="PTHR37422:SF13">
    <property type="entry name" value="LIPOPOLYSACCHARIDE BIOSYNTHESIS PROTEIN PA4999-RELATED"/>
    <property type="match status" value="1"/>
</dbReference>
<keyword evidence="3 5" id="KW-1133">Transmembrane helix</keyword>
<proteinExistence type="predicted"/>
<keyword evidence="2 5" id="KW-0812">Transmembrane</keyword>
<feature type="transmembrane region" description="Helical" evidence="5">
    <location>
        <begin position="167"/>
        <end position="189"/>
    </location>
</feature>
<feature type="transmembrane region" description="Helical" evidence="5">
    <location>
        <begin position="38"/>
        <end position="57"/>
    </location>
</feature>
<dbReference type="SUPFAM" id="SSF48452">
    <property type="entry name" value="TPR-like"/>
    <property type="match status" value="1"/>
</dbReference>
<dbReference type="InterPro" id="IPR051533">
    <property type="entry name" value="WaaL-like"/>
</dbReference>
<protein>
    <recommendedName>
        <fullName evidence="6">O-antigen ligase-related domain-containing protein</fullName>
    </recommendedName>
</protein>
<feature type="transmembrane region" description="Helical" evidence="5">
    <location>
        <begin position="373"/>
        <end position="394"/>
    </location>
</feature>
<dbReference type="InterPro" id="IPR011990">
    <property type="entry name" value="TPR-like_helical_dom_sf"/>
</dbReference>
<feature type="transmembrane region" description="Helical" evidence="5">
    <location>
        <begin position="400"/>
        <end position="423"/>
    </location>
</feature>
<dbReference type="EMBL" id="MNUU01000009">
    <property type="protein sequence ID" value="OIO08518.1"/>
    <property type="molecule type" value="Genomic_DNA"/>
</dbReference>